<evidence type="ECO:0000313" key="5">
    <source>
        <dbReference type="Proteomes" id="UP000596660"/>
    </source>
</evidence>
<dbReference type="Gene3D" id="3.40.50.720">
    <property type="entry name" value="NAD(P)-binding Rossmann-like Domain"/>
    <property type="match status" value="1"/>
</dbReference>
<name>A0A803L7L6_CHEQI</name>
<organism evidence="4 5">
    <name type="scientific">Chenopodium quinoa</name>
    <name type="common">Quinoa</name>
    <dbReference type="NCBI Taxonomy" id="63459"/>
    <lineage>
        <taxon>Eukaryota</taxon>
        <taxon>Viridiplantae</taxon>
        <taxon>Streptophyta</taxon>
        <taxon>Embryophyta</taxon>
        <taxon>Tracheophyta</taxon>
        <taxon>Spermatophyta</taxon>
        <taxon>Magnoliopsida</taxon>
        <taxon>eudicotyledons</taxon>
        <taxon>Gunneridae</taxon>
        <taxon>Pentapetalae</taxon>
        <taxon>Caryophyllales</taxon>
        <taxon>Chenopodiaceae</taxon>
        <taxon>Chenopodioideae</taxon>
        <taxon>Atripliceae</taxon>
        <taxon>Chenopodium</taxon>
    </lineage>
</organism>
<protein>
    <submittedName>
        <fullName evidence="4">Uncharacterized protein</fullName>
    </submittedName>
</protein>
<dbReference type="SUPFAM" id="SSF51735">
    <property type="entry name" value="NAD(P)-binding Rossmann-fold domains"/>
    <property type="match status" value="1"/>
</dbReference>
<dbReference type="PANTHER" id="PTHR10366:SF503">
    <property type="entry name" value="TETRAKETIDE ALPHA-PYRONE REDUCTASE 2"/>
    <property type="match status" value="1"/>
</dbReference>
<feature type="region of interest" description="Disordered" evidence="3">
    <location>
        <begin position="87"/>
        <end position="108"/>
    </location>
</feature>
<feature type="compositionally biased region" description="Basic and acidic residues" evidence="3">
    <location>
        <begin position="93"/>
        <end position="105"/>
    </location>
</feature>
<keyword evidence="2" id="KW-0560">Oxidoreductase</keyword>
<evidence type="ECO:0000256" key="2">
    <source>
        <dbReference type="ARBA" id="ARBA00023002"/>
    </source>
</evidence>
<reference evidence="4" key="2">
    <citation type="submission" date="2021-03" db="UniProtKB">
        <authorList>
            <consortium name="EnsemblPlants"/>
        </authorList>
    </citation>
    <scope>IDENTIFICATION</scope>
</reference>
<evidence type="ECO:0000313" key="4">
    <source>
        <dbReference type="EnsemblPlants" id="AUR62007855-RA:cds"/>
    </source>
</evidence>
<dbReference type="GO" id="GO:0016616">
    <property type="term" value="F:oxidoreductase activity, acting on the CH-OH group of donors, NAD or NADP as acceptor"/>
    <property type="evidence" value="ECO:0007669"/>
    <property type="project" value="TreeGrafter"/>
</dbReference>
<dbReference type="PANTHER" id="PTHR10366">
    <property type="entry name" value="NAD DEPENDENT EPIMERASE/DEHYDRATASE"/>
    <property type="match status" value="1"/>
</dbReference>
<evidence type="ECO:0000256" key="1">
    <source>
        <dbReference type="ARBA" id="ARBA00022857"/>
    </source>
</evidence>
<proteinExistence type="predicted"/>
<keyword evidence="5" id="KW-1185">Reference proteome</keyword>
<dbReference type="Proteomes" id="UP000596660">
    <property type="component" value="Unplaced"/>
</dbReference>
<dbReference type="AlphaFoldDB" id="A0A803L7L6"/>
<accession>A0A803L7L6</accession>
<dbReference type="InterPro" id="IPR050425">
    <property type="entry name" value="NAD(P)_dehydrat-like"/>
</dbReference>
<dbReference type="SMR" id="A0A803L7L6"/>
<dbReference type="OMA" id="HIMAMED"/>
<reference evidence="4" key="1">
    <citation type="journal article" date="2017" name="Nature">
        <title>The genome of Chenopodium quinoa.</title>
        <authorList>
            <person name="Jarvis D.E."/>
            <person name="Ho Y.S."/>
            <person name="Lightfoot D.J."/>
            <person name="Schmoeckel S.M."/>
            <person name="Li B."/>
            <person name="Borm T.J.A."/>
            <person name="Ohyanagi H."/>
            <person name="Mineta K."/>
            <person name="Michell C.T."/>
            <person name="Saber N."/>
            <person name="Kharbatia N.M."/>
            <person name="Rupper R.R."/>
            <person name="Sharp A.R."/>
            <person name="Dally N."/>
            <person name="Boughton B.A."/>
            <person name="Woo Y.H."/>
            <person name="Gao G."/>
            <person name="Schijlen E.G.W.M."/>
            <person name="Guo X."/>
            <person name="Momin A.A."/>
            <person name="Negrao S."/>
            <person name="Al-Babili S."/>
            <person name="Gehring C."/>
            <person name="Roessner U."/>
            <person name="Jung C."/>
            <person name="Murphy K."/>
            <person name="Arold S.T."/>
            <person name="Gojobori T."/>
            <person name="van der Linden C.G."/>
            <person name="van Loo E.N."/>
            <person name="Jellen E.N."/>
            <person name="Maughan P.J."/>
            <person name="Tester M."/>
        </authorList>
    </citation>
    <scope>NUCLEOTIDE SEQUENCE [LARGE SCALE GENOMIC DNA]</scope>
    <source>
        <strain evidence="4">cv. PI 614886</strain>
    </source>
</reference>
<dbReference type="Gramene" id="AUR62007855-RA">
    <property type="protein sequence ID" value="AUR62007855-RA:cds"/>
    <property type="gene ID" value="AUR62007855"/>
</dbReference>
<dbReference type="EnsemblPlants" id="AUR62007855-RA">
    <property type="protein sequence ID" value="AUR62007855-RA:cds"/>
    <property type="gene ID" value="AUR62007855"/>
</dbReference>
<keyword evidence="1" id="KW-0521">NADP</keyword>
<sequence>MYLWYAYAKENGLDLVAVNPSFVVGAHGEYFKQVIGIVHINDVVAAHIMAMEDSKASRRLICSSAVAQWSDIVKMLKDKDPMYPFESKQVHNWKPDNKEGDDNPHSMDTSKMMQLGLAGFKSIPDMLDDCIRSFQEKGFL</sequence>
<evidence type="ECO:0000256" key="3">
    <source>
        <dbReference type="SAM" id="MobiDB-lite"/>
    </source>
</evidence>
<dbReference type="InterPro" id="IPR036291">
    <property type="entry name" value="NAD(P)-bd_dom_sf"/>
</dbReference>